<dbReference type="PANTHER" id="PTHR43422">
    <property type="entry name" value="THIAMINE THIAZOLE SYNTHASE"/>
    <property type="match status" value="1"/>
</dbReference>
<feature type="compositionally biased region" description="Basic and acidic residues" evidence="1">
    <location>
        <begin position="454"/>
        <end position="467"/>
    </location>
</feature>
<comment type="caution">
    <text evidence="2">The sequence shown here is derived from an EMBL/GenBank/DDBJ whole genome shotgun (WGS) entry which is preliminary data.</text>
</comment>
<dbReference type="PANTHER" id="PTHR43422:SF3">
    <property type="entry name" value="THIAMINE THIAZOLE SYNTHASE"/>
    <property type="match status" value="1"/>
</dbReference>
<evidence type="ECO:0000313" key="3">
    <source>
        <dbReference type="Proteomes" id="UP000272400"/>
    </source>
</evidence>
<protein>
    <submittedName>
        <fullName evidence="2">2-polyprenyl-6-methoxyphenol hydroxylase-like FAD-dependent oxidoreductase</fullName>
    </submittedName>
</protein>
<organism evidence="2 3">
    <name type="scientific">Actinocorallia herbida</name>
    <dbReference type="NCBI Taxonomy" id="58109"/>
    <lineage>
        <taxon>Bacteria</taxon>
        <taxon>Bacillati</taxon>
        <taxon>Actinomycetota</taxon>
        <taxon>Actinomycetes</taxon>
        <taxon>Streptosporangiales</taxon>
        <taxon>Thermomonosporaceae</taxon>
        <taxon>Actinocorallia</taxon>
    </lineage>
</organism>
<dbReference type="EMBL" id="RJKE01000001">
    <property type="protein sequence ID" value="ROO89738.1"/>
    <property type="molecule type" value="Genomic_DNA"/>
</dbReference>
<evidence type="ECO:0000256" key="1">
    <source>
        <dbReference type="SAM" id="MobiDB-lite"/>
    </source>
</evidence>
<name>A0A3N1D9H9_9ACTN</name>
<dbReference type="Proteomes" id="UP000272400">
    <property type="component" value="Unassembled WGS sequence"/>
</dbReference>
<feature type="region of interest" description="Disordered" evidence="1">
    <location>
        <begin position="438"/>
        <end position="467"/>
    </location>
</feature>
<gene>
    <name evidence="2" type="ORF">EDD29_7445</name>
</gene>
<reference evidence="2 3" key="1">
    <citation type="submission" date="2018-11" db="EMBL/GenBank/DDBJ databases">
        <title>Sequencing the genomes of 1000 actinobacteria strains.</title>
        <authorList>
            <person name="Klenk H.-P."/>
        </authorList>
    </citation>
    <scope>NUCLEOTIDE SEQUENCE [LARGE SCALE GENOMIC DNA]</scope>
    <source>
        <strain evidence="2 3">DSM 44254</strain>
    </source>
</reference>
<dbReference type="SUPFAM" id="SSF51905">
    <property type="entry name" value="FAD/NAD(P)-binding domain"/>
    <property type="match status" value="1"/>
</dbReference>
<dbReference type="AlphaFoldDB" id="A0A3N1D9H9"/>
<dbReference type="InterPro" id="IPR036188">
    <property type="entry name" value="FAD/NAD-bd_sf"/>
</dbReference>
<evidence type="ECO:0000313" key="2">
    <source>
        <dbReference type="EMBL" id="ROO89738.1"/>
    </source>
</evidence>
<dbReference type="RefSeq" id="WP_170201727.1">
    <property type="nucleotide sequence ID" value="NZ_RJKE01000001.1"/>
</dbReference>
<accession>A0A3N1D9H9</accession>
<dbReference type="Gene3D" id="3.50.50.60">
    <property type="entry name" value="FAD/NAD(P)-binding domain"/>
    <property type="match status" value="1"/>
</dbReference>
<keyword evidence="3" id="KW-1185">Reference proteome</keyword>
<sequence length="467" mass="51494">MESREHAIVVGGSMAGLLAARVLTDHFAQVTLLERDTYPEGPADRPGVAQGRHLHVLWNHGLGLLEGLFPGLEQEFVERGVPDLRLPADLLWLTSQGWRKRFDGVSRLLTFSRGMLDHAVRERLFAHERLTVRTGVEVTELTASRGNRAVTGVRWRERGAHAIAQPMDADLVVDATGRSSRAPEWLAKLGRPFPDETRIDPLLGYASRRFAVPEGFDADWRALYIQAGAPLHKRTGGLFPQEDGTWICSLSGAGRDYPATTDDGFLGFARGLRHPVLYDAIKDAEPLTPIVSYRHTAGHRRHYERMKDWPAGFAAIGDSVCAFNPIYGQGMTVAARSALELGRMLAEDRTTRWYQQRAHRAGSGAWLISTGEDRRYTDTQGPPVRAHTRALNAAVDHAVRAANVDPVVCGRLIDALGLGVEPTALFRPGMLRRILGSRNVPLPDGPPPVIANPEARRRTSRADAEAR</sequence>
<proteinExistence type="predicted"/>